<proteinExistence type="predicted"/>
<name>A0A0B7FBI6_THACB</name>
<reference evidence="1 2" key="1">
    <citation type="submission" date="2014-11" db="EMBL/GenBank/DDBJ databases">
        <authorList>
            <person name="Wibberg Daniel"/>
        </authorList>
    </citation>
    <scope>NUCLEOTIDE SEQUENCE [LARGE SCALE GENOMIC DNA]</scope>
    <source>
        <strain evidence="1">Rhizoctonia solani AG1-IB 7/3/14</strain>
    </source>
</reference>
<dbReference type="Gene3D" id="2.130.10.10">
    <property type="entry name" value="YVTN repeat-like/Quinoprotein amine dehydrogenase"/>
    <property type="match status" value="1"/>
</dbReference>
<dbReference type="InterPro" id="IPR015943">
    <property type="entry name" value="WD40/YVTN_repeat-like_dom_sf"/>
</dbReference>
<evidence type="ECO:0000313" key="1">
    <source>
        <dbReference type="EMBL" id="CEL54314.1"/>
    </source>
</evidence>
<accession>A0A0B7FBI6</accession>
<gene>
    <name evidence="1" type="ORF">RSOLAG1IB_06964</name>
</gene>
<sequence length="129" mass="14184">MIVVWRTQVNIMVSGVLCSHWDDVRSAKHSTNGKRLVSGSYDKTVWTQNSALLESLTDSPALHTSGSFVYICGINFYLNEKIGATCEQGKPLSGFFMSRRSDSVATNHLTASPIVTPVKRALARIESVH</sequence>
<dbReference type="EMBL" id="LN679115">
    <property type="protein sequence ID" value="CEL54314.1"/>
    <property type="molecule type" value="Genomic_DNA"/>
</dbReference>
<protein>
    <submittedName>
        <fullName evidence="1">Uncharacterized protein</fullName>
    </submittedName>
</protein>
<evidence type="ECO:0000313" key="2">
    <source>
        <dbReference type="Proteomes" id="UP000059188"/>
    </source>
</evidence>
<organism evidence="1 2">
    <name type="scientific">Thanatephorus cucumeris (strain AG1-IB / isolate 7/3/14)</name>
    <name type="common">Lettuce bottom rot fungus</name>
    <name type="synonym">Rhizoctonia solani</name>
    <dbReference type="NCBI Taxonomy" id="1108050"/>
    <lineage>
        <taxon>Eukaryota</taxon>
        <taxon>Fungi</taxon>
        <taxon>Dikarya</taxon>
        <taxon>Basidiomycota</taxon>
        <taxon>Agaricomycotina</taxon>
        <taxon>Agaricomycetes</taxon>
        <taxon>Cantharellales</taxon>
        <taxon>Ceratobasidiaceae</taxon>
        <taxon>Rhizoctonia</taxon>
        <taxon>Rhizoctonia solani AG-1</taxon>
    </lineage>
</organism>
<dbReference type="InterPro" id="IPR036322">
    <property type="entry name" value="WD40_repeat_dom_sf"/>
</dbReference>
<keyword evidence="2" id="KW-1185">Reference proteome</keyword>
<dbReference type="SUPFAM" id="SSF50978">
    <property type="entry name" value="WD40 repeat-like"/>
    <property type="match status" value="1"/>
</dbReference>
<dbReference type="AlphaFoldDB" id="A0A0B7FBI6"/>
<dbReference type="Proteomes" id="UP000059188">
    <property type="component" value="Unassembled WGS sequence"/>
</dbReference>